<sequence>MDVIKSTRSPLDYEFYLNPLFPPLDGRWEVALVEVSSSAPLFRFPEEERKLYFKTGLSPNAIIRAVIIPEIAFTSSENLQAAV</sequence>
<gene>
    <name evidence="1" type="primary">RvY_01848-1</name>
    <name evidence="1" type="synonym">RvY_01848.1</name>
    <name evidence="1" type="ORF">RvY_01848</name>
</gene>
<protein>
    <submittedName>
        <fullName evidence="1">Uncharacterized protein</fullName>
    </submittedName>
</protein>
<reference evidence="1 2" key="1">
    <citation type="journal article" date="2016" name="Nat. Commun.">
        <title>Extremotolerant tardigrade genome and improved radiotolerance of human cultured cells by tardigrade-unique protein.</title>
        <authorList>
            <person name="Hashimoto T."/>
            <person name="Horikawa D.D."/>
            <person name="Saito Y."/>
            <person name="Kuwahara H."/>
            <person name="Kozuka-Hata H."/>
            <person name="Shin-I T."/>
            <person name="Minakuchi Y."/>
            <person name="Ohishi K."/>
            <person name="Motoyama A."/>
            <person name="Aizu T."/>
            <person name="Enomoto A."/>
            <person name="Kondo K."/>
            <person name="Tanaka S."/>
            <person name="Hara Y."/>
            <person name="Koshikawa S."/>
            <person name="Sagara H."/>
            <person name="Miura T."/>
            <person name="Yokobori S."/>
            <person name="Miyagawa K."/>
            <person name="Suzuki Y."/>
            <person name="Kubo T."/>
            <person name="Oyama M."/>
            <person name="Kohara Y."/>
            <person name="Fujiyama A."/>
            <person name="Arakawa K."/>
            <person name="Katayama T."/>
            <person name="Toyoda A."/>
            <person name="Kunieda T."/>
        </authorList>
    </citation>
    <scope>NUCLEOTIDE SEQUENCE [LARGE SCALE GENOMIC DNA]</scope>
    <source>
        <strain evidence="1 2">YOKOZUNA-1</strain>
    </source>
</reference>
<dbReference type="AlphaFoldDB" id="A0A1D1UNR1"/>
<name>A0A1D1UNR1_RAMVA</name>
<evidence type="ECO:0000313" key="1">
    <source>
        <dbReference type="EMBL" id="GAU89282.1"/>
    </source>
</evidence>
<dbReference type="EMBL" id="BDGG01000001">
    <property type="protein sequence ID" value="GAU89282.1"/>
    <property type="molecule type" value="Genomic_DNA"/>
</dbReference>
<proteinExistence type="predicted"/>
<keyword evidence="2" id="KW-1185">Reference proteome</keyword>
<evidence type="ECO:0000313" key="2">
    <source>
        <dbReference type="Proteomes" id="UP000186922"/>
    </source>
</evidence>
<organism evidence="1 2">
    <name type="scientific">Ramazzottius varieornatus</name>
    <name type="common">Water bear</name>
    <name type="synonym">Tardigrade</name>
    <dbReference type="NCBI Taxonomy" id="947166"/>
    <lineage>
        <taxon>Eukaryota</taxon>
        <taxon>Metazoa</taxon>
        <taxon>Ecdysozoa</taxon>
        <taxon>Tardigrada</taxon>
        <taxon>Eutardigrada</taxon>
        <taxon>Parachela</taxon>
        <taxon>Hypsibioidea</taxon>
        <taxon>Ramazzottiidae</taxon>
        <taxon>Ramazzottius</taxon>
    </lineage>
</organism>
<comment type="caution">
    <text evidence="1">The sequence shown here is derived from an EMBL/GenBank/DDBJ whole genome shotgun (WGS) entry which is preliminary data.</text>
</comment>
<accession>A0A1D1UNR1</accession>
<dbReference type="Proteomes" id="UP000186922">
    <property type="component" value="Unassembled WGS sequence"/>
</dbReference>